<dbReference type="PRINTS" id="PR00081">
    <property type="entry name" value="GDHRDH"/>
</dbReference>
<dbReference type="EMBL" id="JAEKJA010000027">
    <property type="protein sequence ID" value="MBJ3778477.1"/>
    <property type="molecule type" value="Genomic_DNA"/>
</dbReference>
<name>A0A934IUN7_9HYPH</name>
<dbReference type="InterPro" id="IPR036291">
    <property type="entry name" value="NAD(P)-bd_dom_sf"/>
</dbReference>
<gene>
    <name evidence="2" type="ORF">JCR33_22445</name>
</gene>
<dbReference type="AlphaFoldDB" id="A0A934IUN7"/>
<sequence>MRFRDRVAIVTGGGGGIGLAVAEGLLAEGAKVAVIDVKPRPAAYDDHGDAILYAEADLADPAAIARIVADATARFGPVNHLANVAGVAMWGRDGSVVDMDLAHWRTTLDINLDAIVHLVRAVVPSMRGATPASMVHVASVVGVRSMDNAMVDGPLDAYQVSKASVISLSRSLAISLGADRIRSNTVSPGSIWTPMTDGIYADPARVERMAARTPLHRVGRPEDVADACLFLLSDAADFITGVDLPVDGGLLAKLV</sequence>
<dbReference type="GO" id="GO:0016616">
    <property type="term" value="F:oxidoreductase activity, acting on the CH-OH group of donors, NAD or NADP as acceptor"/>
    <property type="evidence" value="ECO:0007669"/>
    <property type="project" value="TreeGrafter"/>
</dbReference>
<protein>
    <submittedName>
        <fullName evidence="2">SDR family oxidoreductase</fullName>
    </submittedName>
</protein>
<dbReference type="Pfam" id="PF13561">
    <property type="entry name" value="adh_short_C2"/>
    <property type="match status" value="1"/>
</dbReference>
<accession>A0A934IUN7</accession>
<evidence type="ECO:0000256" key="1">
    <source>
        <dbReference type="ARBA" id="ARBA00006484"/>
    </source>
</evidence>
<comment type="similarity">
    <text evidence="1">Belongs to the short-chain dehydrogenases/reductases (SDR) family.</text>
</comment>
<keyword evidence="3" id="KW-1185">Reference proteome</keyword>
<dbReference type="RefSeq" id="WP_198884376.1">
    <property type="nucleotide sequence ID" value="NZ_JAEKJA010000027.1"/>
</dbReference>
<dbReference type="PANTHER" id="PTHR42760">
    <property type="entry name" value="SHORT-CHAIN DEHYDROGENASES/REDUCTASES FAMILY MEMBER"/>
    <property type="match status" value="1"/>
</dbReference>
<dbReference type="GO" id="GO:0030497">
    <property type="term" value="P:fatty acid elongation"/>
    <property type="evidence" value="ECO:0007669"/>
    <property type="project" value="TreeGrafter"/>
</dbReference>
<dbReference type="FunFam" id="3.40.50.720:FF:000084">
    <property type="entry name" value="Short-chain dehydrogenase reductase"/>
    <property type="match status" value="1"/>
</dbReference>
<evidence type="ECO:0000313" key="2">
    <source>
        <dbReference type="EMBL" id="MBJ3778477.1"/>
    </source>
</evidence>
<dbReference type="CDD" id="cd05233">
    <property type="entry name" value="SDR_c"/>
    <property type="match status" value="1"/>
</dbReference>
<dbReference type="PRINTS" id="PR00080">
    <property type="entry name" value="SDRFAMILY"/>
</dbReference>
<dbReference type="SUPFAM" id="SSF51735">
    <property type="entry name" value="NAD(P)-binding Rossmann-fold domains"/>
    <property type="match status" value="1"/>
</dbReference>
<comment type="caution">
    <text evidence="2">The sequence shown here is derived from an EMBL/GenBank/DDBJ whole genome shotgun (WGS) entry which is preliminary data.</text>
</comment>
<dbReference type="Gene3D" id="3.40.50.720">
    <property type="entry name" value="NAD(P)-binding Rossmann-like Domain"/>
    <property type="match status" value="1"/>
</dbReference>
<evidence type="ECO:0000313" key="3">
    <source>
        <dbReference type="Proteomes" id="UP000609531"/>
    </source>
</evidence>
<proteinExistence type="inferred from homology"/>
<dbReference type="InterPro" id="IPR002347">
    <property type="entry name" value="SDR_fam"/>
</dbReference>
<organism evidence="2 3">
    <name type="scientific">Acuticoccus mangrovi</name>
    <dbReference type="NCBI Taxonomy" id="2796142"/>
    <lineage>
        <taxon>Bacteria</taxon>
        <taxon>Pseudomonadati</taxon>
        <taxon>Pseudomonadota</taxon>
        <taxon>Alphaproteobacteria</taxon>
        <taxon>Hyphomicrobiales</taxon>
        <taxon>Amorphaceae</taxon>
        <taxon>Acuticoccus</taxon>
    </lineage>
</organism>
<reference evidence="2" key="1">
    <citation type="submission" date="2020-12" db="EMBL/GenBank/DDBJ databases">
        <title>Bacterial taxonomy.</title>
        <authorList>
            <person name="Pan X."/>
        </authorList>
    </citation>
    <scope>NUCLEOTIDE SEQUENCE</scope>
    <source>
        <strain evidence="2">B2012</strain>
    </source>
</reference>
<dbReference type="Proteomes" id="UP000609531">
    <property type="component" value="Unassembled WGS sequence"/>
</dbReference>
<dbReference type="PANTHER" id="PTHR42760:SF135">
    <property type="entry name" value="BLL7886 PROTEIN"/>
    <property type="match status" value="1"/>
</dbReference>